<gene>
    <name evidence="2" type="ORF">CDAR_203561</name>
</gene>
<dbReference type="EMBL" id="BPLQ01010242">
    <property type="protein sequence ID" value="GIY49510.1"/>
    <property type="molecule type" value="Genomic_DNA"/>
</dbReference>
<organism evidence="2 3">
    <name type="scientific">Caerostris darwini</name>
    <dbReference type="NCBI Taxonomy" id="1538125"/>
    <lineage>
        <taxon>Eukaryota</taxon>
        <taxon>Metazoa</taxon>
        <taxon>Ecdysozoa</taxon>
        <taxon>Arthropoda</taxon>
        <taxon>Chelicerata</taxon>
        <taxon>Arachnida</taxon>
        <taxon>Araneae</taxon>
        <taxon>Araneomorphae</taxon>
        <taxon>Entelegynae</taxon>
        <taxon>Araneoidea</taxon>
        <taxon>Araneidae</taxon>
        <taxon>Caerostris</taxon>
    </lineage>
</organism>
<protein>
    <submittedName>
        <fullName evidence="2">Uncharacterized protein</fullName>
    </submittedName>
</protein>
<keyword evidence="1" id="KW-1133">Transmembrane helix</keyword>
<feature type="transmembrane region" description="Helical" evidence="1">
    <location>
        <begin position="116"/>
        <end position="139"/>
    </location>
</feature>
<dbReference type="AlphaFoldDB" id="A0AAV4TTD8"/>
<comment type="caution">
    <text evidence="2">The sequence shown here is derived from an EMBL/GenBank/DDBJ whole genome shotgun (WGS) entry which is preliminary data.</text>
</comment>
<name>A0AAV4TTD8_9ARAC</name>
<keyword evidence="1" id="KW-0812">Transmembrane</keyword>
<evidence type="ECO:0000256" key="1">
    <source>
        <dbReference type="SAM" id="Phobius"/>
    </source>
</evidence>
<dbReference type="Proteomes" id="UP001054837">
    <property type="component" value="Unassembled WGS sequence"/>
</dbReference>
<reference evidence="2 3" key="1">
    <citation type="submission" date="2021-06" db="EMBL/GenBank/DDBJ databases">
        <title>Caerostris darwini draft genome.</title>
        <authorList>
            <person name="Kono N."/>
            <person name="Arakawa K."/>
        </authorList>
    </citation>
    <scope>NUCLEOTIDE SEQUENCE [LARGE SCALE GENOMIC DNA]</scope>
</reference>
<evidence type="ECO:0000313" key="3">
    <source>
        <dbReference type="Proteomes" id="UP001054837"/>
    </source>
</evidence>
<sequence length="146" mass="17179">MRGCCSHLKRDSRRIHLVIGKGFAKNSFVEERRADGLSMAEERIPTLKDTDHKPSSNYYHRGNTQMGNHLWMLLSFKMGFSLHSPRDWKGLRKGFVYGGDEGRWPFDDIIKTHFEYYIRIVFPGLMAETNITLYLLMWYKMVKANN</sequence>
<keyword evidence="3" id="KW-1185">Reference proteome</keyword>
<accession>A0AAV4TTD8</accession>
<proteinExistence type="predicted"/>
<evidence type="ECO:0000313" key="2">
    <source>
        <dbReference type="EMBL" id="GIY49510.1"/>
    </source>
</evidence>
<keyword evidence="1" id="KW-0472">Membrane</keyword>